<keyword evidence="2" id="KW-0804">Transcription</keyword>
<accession>A0AA38MID8</accession>
<evidence type="ECO:0000313" key="6">
    <source>
        <dbReference type="EMBL" id="KAJ3657292.1"/>
    </source>
</evidence>
<dbReference type="SMART" id="SM01014">
    <property type="entry name" value="ARID"/>
    <property type="match status" value="1"/>
</dbReference>
<feature type="region of interest" description="Disordered" evidence="4">
    <location>
        <begin position="67"/>
        <end position="112"/>
    </location>
</feature>
<evidence type="ECO:0000256" key="1">
    <source>
        <dbReference type="ARBA" id="ARBA00023015"/>
    </source>
</evidence>
<evidence type="ECO:0000256" key="3">
    <source>
        <dbReference type="ARBA" id="ARBA00023242"/>
    </source>
</evidence>
<dbReference type="InterPro" id="IPR036431">
    <property type="entry name" value="ARID_dom_sf"/>
</dbReference>
<comment type="caution">
    <text evidence="6">The sequence shown here is derived from an EMBL/GenBank/DDBJ whole genome shotgun (WGS) entry which is preliminary data.</text>
</comment>
<dbReference type="PANTHER" id="PTHR22970:SF14">
    <property type="entry name" value="AT-RICH INTERACTIVE DOMAIN-CONTAINING PROTEIN 2"/>
    <property type="match status" value="1"/>
</dbReference>
<evidence type="ECO:0000256" key="4">
    <source>
        <dbReference type="SAM" id="MobiDB-lite"/>
    </source>
</evidence>
<reference evidence="6" key="1">
    <citation type="journal article" date="2023" name="G3 (Bethesda)">
        <title>Whole genome assemblies of Zophobas morio and Tenebrio molitor.</title>
        <authorList>
            <person name="Kaur S."/>
            <person name="Stinson S.A."/>
            <person name="diCenzo G.C."/>
        </authorList>
    </citation>
    <scope>NUCLEOTIDE SEQUENCE</scope>
    <source>
        <strain evidence="6">QUZm001</strain>
    </source>
</reference>
<feature type="domain" description="ARID" evidence="5">
    <location>
        <begin position="10"/>
        <end position="111"/>
    </location>
</feature>
<dbReference type="Proteomes" id="UP001168821">
    <property type="component" value="Unassembled WGS sequence"/>
</dbReference>
<name>A0AA38MID8_9CUCU</name>
<dbReference type="SMART" id="SM00501">
    <property type="entry name" value="BRIGHT"/>
    <property type="match status" value="1"/>
</dbReference>
<dbReference type="InterPro" id="IPR052406">
    <property type="entry name" value="Chromatin_Remodeling_Comp"/>
</dbReference>
<keyword evidence="7" id="KW-1185">Reference proteome</keyword>
<evidence type="ECO:0000259" key="5">
    <source>
        <dbReference type="PROSITE" id="PS51011"/>
    </source>
</evidence>
<dbReference type="Pfam" id="PF01388">
    <property type="entry name" value="ARID"/>
    <property type="match status" value="1"/>
</dbReference>
<dbReference type="PANTHER" id="PTHR22970">
    <property type="entry name" value="AT-RICH INTERACTIVE DOMAIN-CONTAINING PROTEIN 2"/>
    <property type="match status" value="1"/>
</dbReference>
<dbReference type="SUPFAM" id="SSF46774">
    <property type="entry name" value="ARID-like"/>
    <property type="match status" value="1"/>
</dbReference>
<evidence type="ECO:0000313" key="7">
    <source>
        <dbReference type="Proteomes" id="UP001168821"/>
    </source>
</evidence>
<dbReference type="EMBL" id="JALNTZ010000003">
    <property type="protein sequence ID" value="KAJ3657292.1"/>
    <property type="molecule type" value="Genomic_DNA"/>
</dbReference>
<keyword evidence="3" id="KW-0539">Nucleus</keyword>
<dbReference type="AlphaFoldDB" id="A0AA38MID8"/>
<protein>
    <recommendedName>
        <fullName evidence="5">ARID domain-containing protein</fullName>
    </recommendedName>
</protein>
<keyword evidence="1" id="KW-0805">Transcription regulation</keyword>
<proteinExistence type="predicted"/>
<gene>
    <name evidence="6" type="ORF">Zmor_009108</name>
</gene>
<dbReference type="Gene3D" id="1.10.150.60">
    <property type="entry name" value="ARID DNA-binding domain"/>
    <property type="match status" value="1"/>
</dbReference>
<dbReference type="InterPro" id="IPR001606">
    <property type="entry name" value="ARID_dom"/>
</dbReference>
<dbReference type="GO" id="GO:0003677">
    <property type="term" value="F:DNA binding"/>
    <property type="evidence" value="ECO:0007669"/>
    <property type="project" value="InterPro"/>
</dbReference>
<evidence type="ECO:0000256" key="2">
    <source>
        <dbReference type="ARBA" id="ARBA00023163"/>
    </source>
</evidence>
<dbReference type="PROSITE" id="PS51011">
    <property type="entry name" value="ARID"/>
    <property type="match status" value="1"/>
</dbReference>
<organism evidence="6 7">
    <name type="scientific">Zophobas morio</name>
    <dbReference type="NCBI Taxonomy" id="2755281"/>
    <lineage>
        <taxon>Eukaryota</taxon>
        <taxon>Metazoa</taxon>
        <taxon>Ecdysozoa</taxon>
        <taxon>Arthropoda</taxon>
        <taxon>Hexapoda</taxon>
        <taxon>Insecta</taxon>
        <taxon>Pterygota</taxon>
        <taxon>Neoptera</taxon>
        <taxon>Endopterygota</taxon>
        <taxon>Coleoptera</taxon>
        <taxon>Polyphaga</taxon>
        <taxon>Cucujiformia</taxon>
        <taxon>Tenebrionidae</taxon>
        <taxon>Zophobas</taxon>
    </lineage>
</organism>
<sequence length="112" mass="12192">MARVPDSASPRERDAFLRDLQLFHETRGTPFRRPPVLGGREVDLHLLYTLVTGQGGWIKVRAPCARRAGGADAAPPTAPCRLHQGGKVRVGSSTTRADRSRSPPPGSRHYAN</sequence>